<dbReference type="EMBL" id="CAWUHB010000031">
    <property type="protein sequence ID" value="CAK7224723.1"/>
    <property type="molecule type" value="Genomic_DNA"/>
</dbReference>
<keyword evidence="3" id="KW-0539">Nucleus</keyword>
<dbReference type="Proteomes" id="UP001642405">
    <property type="component" value="Unassembled WGS sequence"/>
</dbReference>
<evidence type="ECO:0000256" key="2">
    <source>
        <dbReference type="ARBA" id="ARBA00022694"/>
    </source>
</evidence>
<evidence type="ECO:0000256" key="1">
    <source>
        <dbReference type="ARBA" id="ARBA00004123"/>
    </source>
</evidence>
<feature type="compositionally biased region" description="Basic residues" evidence="4">
    <location>
        <begin position="71"/>
        <end position="93"/>
    </location>
</feature>
<dbReference type="EC" id="3.1.26.5" evidence="8"/>
<dbReference type="PANTHER" id="PTHR22731">
    <property type="entry name" value="RIBONUCLEASES P/MRP PROTEIN SUBUNIT POP1"/>
    <property type="match status" value="1"/>
</dbReference>
<evidence type="ECO:0000313" key="8">
    <source>
        <dbReference type="EMBL" id="CAK7224723.1"/>
    </source>
</evidence>
<dbReference type="InterPro" id="IPR009723">
    <property type="entry name" value="Pop1_N"/>
</dbReference>
<feature type="region of interest" description="Disordered" evidence="4">
    <location>
        <begin position="133"/>
        <end position="208"/>
    </location>
</feature>
<feature type="compositionally biased region" description="Gly residues" evidence="4">
    <location>
        <begin position="1"/>
        <end position="11"/>
    </location>
</feature>
<dbReference type="PANTHER" id="PTHR22731:SF3">
    <property type="entry name" value="RIBONUCLEASES P_MRP PROTEIN SUBUNIT POP1"/>
    <property type="match status" value="1"/>
</dbReference>
<dbReference type="InterPro" id="IPR055079">
    <property type="entry name" value="POP1_C"/>
</dbReference>
<name>A0ABP0BYP0_9PEZI</name>
<feature type="compositionally biased region" description="Basic and acidic residues" evidence="4">
    <location>
        <begin position="56"/>
        <end position="66"/>
    </location>
</feature>
<evidence type="ECO:0000256" key="3">
    <source>
        <dbReference type="ARBA" id="ARBA00023242"/>
    </source>
</evidence>
<feature type="domain" description="Pop1 N-terminal" evidence="5">
    <location>
        <begin position="39"/>
        <end position="271"/>
    </location>
</feature>
<evidence type="ECO:0000313" key="9">
    <source>
        <dbReference type="Proteomes" id="UP001642405"/>
    </source>
</evidence>
<comment type="subcellular location">
    <subcellularLocation>
        <location evidence="1">Nucleus</location>
    </subcellularLocation>
</comment>
<feature type="region of interest" description="Disordered" evidence="4">
    <location>
        <begin position="844"/>
        <end position="866"/>
    </location>
</feature>
<accession>A0ABP0BYP0</accession>
<protein>
    <submittedName>
        <fullName evidence="8">Ribonucleases P/MRP protein subunit pop1</fullName>
        <ecNumber evidence="8">3.1.26.5</ecNumber>
    </submittedName>
</protein>
<dbReference type="GO" id="GO:0004526">
    <property type="term" value="F:ribonuclease P activity"/>
    <property type="evidence" value="ECO:0007669"/>
    <property type="project" value="UniProtKB-EC"/>
</dbReference>
<dbReference type="Pfam" id="PF22770">
    <property type="entry name" value="POP1_C"/>
    <property type="match status" value="1"/>
</dbReference>
<comment type="caution">
    <text evidence="8">The sequence shown here is derived from an EMBL/GenBank/DDBJ whole genome shotgun (WGS) entry which is preliminary data.</text>
</comment>
<feature type="region of interest" description="Disordered" evidence="4">
    <location>
        <begin position="464"/>
        <end position="501"/>
    </location>
</feature>
<dbReference type="InterPro" id="IPR012590">
    <property type="entry name" value="POPLD_dom"/>
</dbReference>
<feature type="compositionally biased region" description="Acidic residues" evidence="4">
    <location>
        <begin position="144"/>
        <end position="160"/>
    </location>
</feature>
<gene>
    <name evidence="8" type="primary">POP1</name>
    <name evidence="8" type="ORF">SCUCBS95973_005614</name>
</gene>
<feature type="region of interest" description="Disordered" evidence="4">
    <location>
        <begin position="1"/>
        <end position="33"/>
    </location>
</feature>
<evidence type="ECO:0000259" key="7">
    <source>
        <dbReference type="Pfam" id="PF22770"/>
    </source>
</evidence>
<dbReference type="Pfam" id="PF08170">
    <property type="entry name" value="POPLD"/>
    <property type="match status" value="1"/>
</dbReference>
<sequence length="998" mass="108764">MASKMGSGGSSQGVHAAHGNMSATTTRKEPADSLDLSSFLNSLEQEVEDLHTAFKTRRDDRVEKAFQRVPRSMRRRTASHNAKRVPRRLRHQAHRDQAADNTPSVATGLAKRKKARPASAWVYENTKKRVRLQQEQKVARLGDDDNTDDDDDDDDDDDAEAMDHDGNASAEEGGGARLDGIAKDAEIGDDGAAPTKTGPRPPLPIKNLRLPTHRWQAKRAQMDCPGYLWNTTLVRTPANKTYRMSLRAASLRPGMCVCWDTSYMATIHLRGPARHLDDSLATVIEPHLLTSPSLRNGTRCLDAKLPRSFGYQQQQQQQKEGGASSSIELGGPGNCGAMTLFYNPADTTTTTTTTVTDDTERSVLLRVHPTIFSHVWTTLNNEVARKQLPVAVRDFRLEIGSIDMTGTAALETLASTLYPYDTPTAPMEPQGKEFLKLRTMDTTAVSSASGVMLAFNIQDPRLDEPDIGVQAANGPDRSTAHGQSSSSPLDDSSHSGGDELLFQDWPNAAAGRRPSGLFDTMARHSATKQLGHAVMDKRRGKLAAGERLLLETNTQCRPIPVVLAAAVGASAVPAAADPHAASSNSSASSTWTLLVPRTCINTIWHRLHQQRLRSGQRLMWAGVEEERHMALERGQPWFPADFPGTPTGWDWELQSRRRQEKEWNDKPTAKRTQWKAVDLGRNGPKGELGSGFACDWEFLFGEDAVPATLAAAAAEAAADAPPDKKDVASNDAARMDVCEDGSAAPPPVLVADSLHEDVQFAALRSQSTAMPAIVRNLQHATWADIRAAVQTAQLQKPVVWRSPCQLMTISVQLLWGGVPDARARVYRLPTNSQARQKWLALAECTKTKPRLRPPPPRRMPAEADISTRKKLLAQSLLETRLPYPRPSAERDAGAGAEAGNNDSGGGDGALHPPIPGRDDLMGFVTSGAHRLQSGKGFGIGHVSAQRLVEAIVAADSEQKKEGAKEGENMRISRESRFCIVRNAGERVGHLARWTPISN</sequence>
<keyword evidence="2" id="KW-0819">tRNA processing</keyword>
<reference evidence="8 9" key="1">
    <citation type="submission" date="2024-01" db="EMBL/GenBank/DDBJ databases">
        <authorList>
            <person name="Allen C."/>
            <person name="Tagirdzhanova G."/>
        </authorList>
    </citation>
    <scope>NUCLEOTIDE SEQUENCE [LARGE SCALE GENOMIC DNA]</scope>
</reference>
<keyword evidence="9" id="KW-1185">Reference proteome</keyword>
<keyword evidence="8" id="KW-0378">Hydrolase</keyword>
<feature type="region of interest" description="Disordered" evidence="4">
    <location>
        <begin position="880"/>
        <end position="917"/>
    </location>
</feature>
<organism evidence="8 9">
    <name type="scientific">Sporothrix curviconia</name>
    <dbReference type="NCBI Taxonomy" id="1260050"/>
    <lineage>
        <taxon>Eukaryota</taxon>
        <taxon>Fungi</taxon>
        <taxon>Dikarya</taxon>
        <taxon>Ascomycota</taxon>
        <taxon>Pezizomycotina</taxon>
        <taxon>Sordariomycetes</taxon>
        <taxon>Sordariomycetidae</taxon>
        <taxon>Ophiostomatales</taxon>
        <taxon>Ophiostomataceae</taxon>
        <taxon>Sporothrix</taxon>
    </lineage>
</organism>
<feature type="compositionally biased region" description="Basic and acidic residues" evidence="4">
    <location>
        <begin position="133"/>
        <end position="143"/>
    </location>
</feature>
<evidence type="ECO:0000256" key="4">
    <source>
        <dbReference type="SAM" id="MobiDB-lite"/>
    </source>
</evidence>
<evidence type="ECO:0000259" key="6">
    <source>
        <dbReference type="Pfam" id="PF08170"/>
    </source>
</evidence>
<feature type="domain" description="POP1 C-terminal" evidence="7">
    <location>
        <begin position="806"/>
        <end position="994"/>
    </location>
</feature>
<dbReference type="InterPro" id="IPR039182">
    <property type="entry name" value="Pop1"/>
</dbReference>
<feature type="region of interest" description="Disordered" evidence="4">
    <location>
        <begin position="56"/>
        <end position="121"/>
    </location>
</feature>
<evidence type="ECO:0000259" key="5">
    <source>
        <dbReference type="Pfam" id="PF06978"/>
    </source>
</evidence>
<feature type="domain" description="POPLD" evidence="6">
    <location>
        <begin position="590"/>
        <end position="696"/>
    </location>
</feature>
<proteinExistence type="predicted"/>
<dbReference type="Pfam" id="PF06978">
    <property type="entry name" value="POP1_N"/>
    <property type="match status" value="1"/>
</dbReference>